<evidence type="ECO:0000313" key="2">
    <source>
        <dbReference type="Proteomes" id="UP001329151"/>
    </source>
</evidence>
<evidence type="ECO:0000313" key="1">
    <source>
        <dbReference type="EMBL" id="BET27151.1"/>
    </source>
</evidence>
<name>A0AA86J3M0_9BURK</name>
<dbReference type="AlphaFoldDB" id="A0AA86J3M0"/>
<dbReference type="Proteomes" id="UP001329151">
    <property type="component" value="Chromosome"/>
</dbReference>
<dbReference type="EMBL" id="AP028947">
    <property type="protein sequence ID" value="BET27151.1"/>
    <property type="molecule type" value="Genomic_DNA"/>
</dbReference>
<dbReference type="RefSeq" id="WP_130557742.1">
    <property type="nucleotide sequence ID" value="NZ_AP028947.1"/>
</dbReference>
<dbReference type="KEGG" id="lto:RGQ30_26520"/>
<proteinExistence type="predicted"/>
<organism evidence="1 2">
    <name type="scientific">Limnobacter thiooxidans</name>
    <dbReference type="NCBI Taxonomy" id="131080"/>
    <lineage>
        <taxon>Bacteria</taxon>
        <taxon>Pseudomonadati</taxon>
        <taxon>Pseudomonadota</taxon>
        <taxon>Betaproteobacteria</taxon>
        <taxon>Burkholderiales</taxon>
        <taxon>Burkholderiaceae</taxon>
        <taxon>Limnobacter</taxon>
    </lineage>
</organism>
<accession>A0AA86J3M0</accession>
<reference evidence="1 2" key="1">
    <citation type="submission" date="2023-10" db="EMBL/GenBank/DDBJ databases">
        <title>Complete Genome Sequence of Limnobacter thiooxidans CS-K2T, Isolated from freshwater lake sediments in Bavaria, Germany.</title>
        <authorList>
            <person name="Naruki M."/>
            <person name="Watanabe A."/>
            <person name="Warashina T."/>
            <person name="Morita T."/>
            <person name="Arakawa K."/>
        </authorList>
    </citation>
    <scope>NUCLEOTIDE SEQUENCE [LARGE SCALE GENOMIC DNA]</scope>
    <source>
        <strain evidence="1 2">CS-K2</strain>
    </source>
</reference>
<protein>
    <submittedName>
        <fullName evidence="1">Uncharacterized protein</fullName>
    </submittedName>
</protein>
<gene>
    <name evidence="1" type="ORF">RGQ30_26520</name>
</gene>
<sequence>MGRATRIGLWFGGGLENALAARAVLGPLQAEYPGAEWVLFGPRESLYLFEMDDRVSGYIPLRSLEARRVTQSRLSFFFEKRAQFKKLRGLQLDECIAVLVCSGDKAADQQALKNFQKDFSRLGVSGRCMADTLEWFLAIDRPTLQAGPEALAFATQLHRRSSPNLPKYLVLLSDYAGNGFTLEQQWASVQSCDVFKKNSQPTVAVVTTGNRLAVRQISQSHPDWLQLNRAQAMGLIAYADGVISLSPDITLICQEMGRSELLLLGKSHS</sequence>
<keyword evidence="2" id="KW-1185">Reference proteome</keyword>